<dbReference type="PANTHER" id="PTHR15135:SF7">
    <property type="entry name" value="STAC-LIKE, ISOFORM J"/>
    <property type="match status" value="1"/>
</dbReference>
<keyword evidence="8" id="KW-0862">Zinc</keyword>
<evidence type="ECO:0000313" key="12">
    <source>
        <dbReference type="EMBL" id="CAH0407805.1"/>
    </source>
</evidence>
<keyword evidence="4" id="KW-0963">Cytoplasm</keyword>
<evidence type="ECO:0000256" key="2">
    <source>
        <dbReference type="ARBA" id="ARBA00004496"/>
    </source>
</evidence>
<name>A0ABN8BJ27_CHISP</name>
<evidence type="ECO:0000256" key="5">
    <source>
        <dbReference type="ARBA" id="ARBA00022723"/>
    </source>
</evidence>
<dbReference type="PROSITE" id="PS50081">
    <property type="entry name" value="ZF_DAG_PE_2"/>
    <property type="match status" value="1"/>
</dbReference>
<keyword evidence="9" id="KW-0472">Membrane</keyword>
<accession>A0ABN8BJ27</accession>
<dbReference type="SUPFAM" id="SSF57889">
    <property type="entry name" value="Cysteine-rich domain"/>
    <property type="match status" value="1"/>
</dbReference>
<gene>
    <name evidence="12" type="ORF">CHILSU_LOCUS11207</name>
</gene>
<dbReference type="InterPro" id="IPR002219">
    <property type="entry name" value="PKC_DAG/PE"/>
</dbReference>
<dbReference type="InterPro" id="IPR046349">
    <property type="entry name" value="C1-like_sf"/>
</dbReference>
<evidence type="ECO:0000256" key="8">
    <source>
        <dbReference type="ARBA" id="ARBA00022833"/>
    </source>
</evidence>
<dbReference type="PANTHER" id="PTHR15135">
    <property type="entry name" value="STAC"/>
    <property type="match status" value="1"/>
</dbReference>
<protein>
    <recommendedName>
        <fullName evidence="11">Phorbol-ester/DAG-type domain-containing protein</fullName>
    </recommendedName>
</protein>
<keyword evidence="5" id="KW-0479">Metal-binding</keyword>
<feature type="region of interest" description="Disordered" evidence="10">
    <location>
        <begin position="92"/>
        <end position="113"/>
    </location>
</feature>
<proteinExistence type="predicted"/>
<evidence type="ECO:0000256" key="10">
    <source>
        <dbReference type="SAM" id="MobiDB-lite"/>
    </source>
</evidence>
<evidence type="ECO:0000256" key="1">
    <source>
        <dbReference type="ARBA" id="ARBA00004413"/>
    </source>
</evidence>
<evidence type="ECO:0000256" key="9">
    <source>
        <dbReference type="ARBA" id="ARBA00023136"/>
    </source>
</evidence>
<evidence type="ECO:0000256" key="7">
    <source>
        <dbReference type="ARBA" id="ARBA00022771"/>
    </source>
</evidence>
<keyword evidence="7" id="KW-0863">Zinc-finger</keyword>
<dbReference type="Pfam" id="PF00130">
    <property type="entry name" value="C1_1"/>
    <property type="match status" value="1"/>
</dbReference>
<dbReference type="InterPro" id="IPR039688">
    <property type="entry name" value="STAC1/2/3"/>
</dbReference>
<feature type="domain" description="Phorbol-ester/DAG-type" evidence="11">
    <location>
        <begin position="123"/>
        <end position="172"/>
    </location>
</feature>
<keyword evidence="13" id="KW-1185">Reference proteome</keyword>
<feature type="region of interest" description="Disordered" evidence="10">
    <location>
        <begin position="251"/>
        <end position="311"/>
    </location>
</feature>
<evidence type="ECO:0000313" key="13">
    <source>
        <dbReference type="Proteomes" id="UP001153292"/>
    </source>
</evidence>
<feature type="compositionally biased region" description="Low complexity" evidence="10">
    <location>
        <begin position="288"/>
        <end position="309"/>
    </location>
</feature>
<organism evidence="12 13">
    <name type="scientific">Chilo suppressalis</name>
    <name type="common">Asiatic rice borer moth</name>
    <dbReference type="NCBI Taxonomy" id="168631"/>
    <lineage>
        <taxon>Eukaryota</taxon>
        <taxon>Metazoa</taxon>
        <taxon>Ecdysozoa</taxon>
        <taxon>Arthropoda</taxon>
        <taxon>Hexapoda</taxon>
        <taxon>Insecta</taxon>
        <taxon>Pterygota</taxon>
        <taxon>Neoptera</taxon>
        <taxon>Endopterygota</taxon>
        <taxon>Lepidoptera</taxon>
        <taxon>Glossata</taxon>
        <taxon>Ditrysia</taxon>
        <taxon>Pyraloidea</taxon>
        <taxon>Crambidae</taxon>
        <taxon>Crambinae</taxon>
        <taxon>Chilo</taxon>
    </lineage>
</organism>
<keyword evidence="6" id="KW-0677">Repeat</keyword>
<evidence type="ECO:0000256" key="4">
    <source>
        <dbReference type="ARBA" id="ARBA00022490"/>
    </source>
</evidence>
<evidence type="ECO:0000256" key="3">
    <source>
        <dbReference type="ARBA" id="ARBA00022475"/>
    </source>
</evidence>
<dbReference type="SMART" id="SM00109">
    <property type="entry name" value="C1"/>
    <property type="match status" value="1"/>
</dbReference>
<evidence type="ECO:0000256" key="6">
    <source>
        <dbReference type="ARBA" id="ARBA00022737"/>
    </source>
</evidence>
<dbReference type="CDD" id="cd20817">
    <property type="entry name" value="C1_Stac"/>
    <property type="match status" value="1"/>
</dbReference>
<dbReference type="PROSITE" id="PS00479">
    <property type="entry name" value="ZF_DAG_PE_1"/>
    <property type="match status" value="1"/>
</dbReference>
<dbReference type="Proteomes" id="UP001153292">
    <property type="component" value="Chromosome 9"/>
</dbReference>
<dbReference type="EMBL" id="OU963902">
    <property type="protein sequence ID" value="CAH0407805.1"/>
    <property type="molecule type" value="Genomic_DNA"/>
</dbReference>
<evidence type="ECO:0000259" key="11">
    <source>
        <dbReference type="PROSITE" id="PS50081"/>
    </source>
</evidence>
<keyword evidence="3" id="KW-1003">Cell membrane</keyword>
<comment type="subcellular location">
    <subcellularLocation>
        <location evidence="1">Cell membrane</location>
        <topology evidence="1">Peripheral membrane protein</topology>
        <orientation evidence="1">Cytoplasmic side</orientation>
    </subcellularLocation>
    <subcellularLocation>
        <location evidence="2">Cytoplasm</location>
    </subcellularLocation>
</comment>
<dbReference type="Gene3D" id="3.30.60.20">
    <property type="match status" value="1"/>
</dbReference>
<reference evidence="12" key="1">
    <citation type="submission" date="2021-12" db="EMBL/GenBank/DDBJ databases">
        <authorList>
            <person name="King R."/>
        </authorList>
    </citation>
    <scope>NUCLEOTIDE SEQUENCE</scope>
</reference>
<sequence>MDIVHRLHYLVLSQKSDLMTMEREQRMRVRRQSSLPEYSKANKTRQTLEQVYFNDRELFAAKADSGATAVDRKMSSSSAGSMKNKWLKAFRSLKPPSAPPPHAAPPDKRNGAAREAIRGDSEAHNFQEYTYKKITPCDVCSQVLRGHTRQGLRCRLCKMNVHTDCMPQVGKCQTKSRLLRRQKSTSEIESHRVQETAFDDERVEDGWLPGQRLTKISFKGSVEFDDDFDSFYDEEEEVDQTYQVLKRANEIAKPGGGESRGGPVVRVSAPDETPPARSPARPSGGLAVVPQPVSSSSGVAPHPSSLVPLEPRRRPPVAVCHAPRACLTDLIRCNLSFDAISDRSSVELRTRSIFY</sequence>